<proteinExistence type="predicted"/>
<dbReference type="EMBL" id="LAZR01023123">
    <property type="protein sequence ID" value="KKL79596.1"/>
    <property type="molecule type" value="Genomic_DNA"/>
</dbReference>
<name>A0A0F9FM54_9ZZZZ</name>
<sequence length="134" mass="14967">MGSWRDSDRWAAQVAITGPLKEKPMAEKLENILPCNLDAIKKLTKGAAGVTMMTEAPRASQVHLHFAATEIRLLRETAKAQHQELKALKFDAARMVIWAEELISLIGELGVSDKDELEYELKQLKKALLGEDRS</sequence>
<reference evidence="1" key="1">
    <citation type="journal article" date="2015" name="Nature">
        <title>Complex archaea that bridge the gap between prokaryotes and eukaryotes.</title>
        <authorList>
            <person name="Spang A."/>
            <person name="Saw J.H."/>
            <person name="Jorgensen S.L."/>
            <person name="Zaremba-Niedzwiedzka K."/>
            <person name="Martijn J."/>
            <person name="Lind A.E."/>
            <person name="van Eijk R."/>
            <person name="Schleper C."/>
            <person name="Guy L."/>
            <person name="Ettema T.J."/>
        </authorList>
    </citation>
    <scope>NUCLEOTIDE SEQUENCE</scope>
</reference>
<dbReference type="AlphaFoldDB" id="A0A0F9FM54"/>
<comment type="caution">
    <text evidence="1">The sequence shown here is derived from an EMBL/GenBank/DDBJ whole genome shotgun (WGS) entry which is preliminary data.</text>
</comment>
<gene>
    <name evidence="1" type="ORF">LCGC14_2013250</name>
</gene>
<protein>
    <submittedName>
        <fullName evidence="1">Uncharacterized protein</fullName>
    </submittedName>
</protein>
<accession>A0A0F9FM54</accession>
<evidence type="ECO:0000313" key="1">
    <source>
        <dbReference type="EMBL" id="KKL79596.1"/>
    </source>
</evidence>
<organism evidence="1">
    <name type="scientific">marine sediment metagenome</name>
    <dbReference type="NCBI Taxonomy" id="412755"/>
    <lineage>
        <taxon>unclassified sequences</taxon>
        <taxon>metagenomes</taxon>
        <taxon>ecological metagenomes</taxon>
    </lineage>
</organism>